<dbReference type="InterPro" id="IPR001806">
    <property type="entry name" value="Small_GTPase"/>
</dbReference>
<evidence type="ECO:0000256" key="1">
    <source>
        <dbReference type="ARBA" id="ARBA00023172"/>
    </source>
</evidence>
<keyword evidence="1" id="KW-0233">DNA recombination</keyword>
<dbReference type="Gene3D" id="1.10.443.10">
    <property type="entry name" value="Intergrase catalytic core"/>
    <property type="match status" value="1"/>
</dbReference>
<dbReference type="OrthoDB" id="420706at2759"/>
<dbReference type="GO" id="GO:0015074">
    <property type="term" value="P:DNA integration"/>
    <property type="evidence" value="ECO:0007669"/>
    <property type="project" value="InterPro"/>
</dbReference>
<dbReference type="PROSITE" id="PS51419">
    <property type="entry name" value="RAB"/>
    <property type="match status" value="1"/>
</dbReference>
<feature type="region of interest" description="Disordered" evidence="2">
    <location>
        <begin position="438"/>
        <end position="465"/>
    </location>
</feature>
<feature type="compositionally biased region" description="Acidic residues" evidence="2">
    <location>
        <begin position="741"/>
        <end position="759"/>
    </location>
</feature>
<comment type="caution">
    <text evidence="3">The sequence shown here is derived from an EMBL/GenBank/DDBJ whole genome shotgun (WGS) entry which is preliminary data.</text>
</comment>
<dbReference type="SMART" id="SM00175">
    <property type="entry name" value="RAB"/>
    <property type="match status" value="1"/>
</dbReference>
<dbReference type="InterPro" id="IPR027417">
    <property type="entry name" value="P-loop_NTPase"/>
</dbReference>
<dbReference type="InterPro" id="IPR050209">
    <property type="entry name" value="Rab_GTPases_membrane_traffic"/>
</dbReference>
<evidence type="ECO:0000313" key="4">
    <source>
        <dbReference type="Proteomes" id="UP000186817"/>
    </source>
</evidence>
<dbReference type="GO" id="GO:0006310">
    <property type="term" value="P:DNA recombination"/>
    <property type="evidence" value="ECO:0007669"/>
    <property type="project" value="UniProtKB-KW"/>
</dbReference>
<evidence type="ECO:0000313" key="3">
    <source>
        <dbReference type="EMBL" id="OLP92314.1"/>
    </source>
</evidence>
<accession>A0A1Q9DAU0</accession>
<dbReference type="Proteomes" id="UP000186817">
    <property type="component" value="Unassembled WGS sequence"/>
</dbReference>
<gene>
    <name evidence="3" type="primary">RAB14</name>
    <name evidence="3" type="ORF">AK812_SmicGene25897</name>
</gene>
<dbReference type="EMBL" id="LSRX01000627">
    <property type="protein sequence ID" value="OLP92314.1"/>
    <property type="molecule type" value="Genomic_DNA"/>
</dbReference>
<name>A0A1Q9DAU0_SYMMI</name>
<evidence type="ECO:0000256" key="2">
    <source>
        <dbReference type="SAM" id="MobiDB-lite"/>
    </source>
</evidence>
<dbReference type="Gene3D" id="3.90.79.10">
    <property type="entry name" value="Nucleoside Triphosphate Pyrophosphohydrolase"/>
    <property type="match status" value="1"/>
</dbReference>
<dbReference type="PRINTS" id="PR00449">
    <property type="entry name" value="RASTRNSFRMNG"/>
</dbReference>
<feature type="compositionally biased region" description="Polar residues" evidence="2">
    <location>
        <begin position="438"/>
        <end position="455"/>
    </location>
</feature>
<protein>
    <submittedName>
        <fullName evidence="3">Ras-related protein Rab-14</fullName>
    </submittedName>
</protein>
<dbReference type="GO" id="GO:0003677">
    <property type="term" value="F:DNA binding"/>
    <property type="evidence" value="ECO:0007669"/>
    <property type="project" value="InterPro"/>
</dbReference>
<dbReference type="Gene3D" id="3.40.50.300">
    <property type="entry name" value="P-loop containing nucleotide triphosphate hydrolases"/>
    <property type="match status" value="1"/>
</dbReference>
<sequence length="1844" mass="203785">MRSAGALHNDAERQFLQCCIMEWAERRGFEKVFHLRSSLKVARAQRLAAMVDAQPPVLLVVGSAGAGKTCLVQRLLRDTCELDPPPTVGAVSGTYRLEAEDALRPSLRELLPPHGLEFEVLEIGGREPVHREMPRGRHVCGLLLCYDSRDRTTFLRCWHILCRHRMDRHMEISGSDVSSKPTLACVLCATKIDAGEPAVTKEEAKSFAEANGLTLVQTSARSGKGVHEAFQTLVGVALDAETARLAERAAAEQRGKLPAARSFALPCGLDVCSDLSGMTSPPGARPREPQRGVPATEHLVEVLDKKGHVLCGPRSLAECLDGELLHRAVHVWICVPRTGALLLRRWSQHAPKHPGRWGPSCHSEVRCYGRDGHASEVSTQAAERCLVELGIDAEAVGEPRHCFSCETRDGNAKDSLCFSFRGLRFVVIAEGERTSAASGSQSRPVLVDQGTQTESGPLAGEHPLAQVGIPEPDWNRLVELFTASELNDFELGSFAHFAREIKSAGELTATGRIARAARAGWCARQVLSSDTRTEYVSASPPCTLANRIYICLRCTQYPNGFISSSFGSYREACFDLGRNRPQEEVRRLAEVADPQKPLAPAYLADVSEAAAWRAVAFVVRVRTGGFMVALPVDERVSAALENMMGADGSELALVREVELSAETPRRRPVGILRVLLADVGWEALPAFKKAATGRGGPEMITMQKEGAIVRPTRSSAMEVSEAWIAEVFDDPALNEYVTANEDQEDGEQEEPPPEIEETPEQAVIRLQARVRTLEARHQPATGANRPGATRGARPLFPEHASGALGADDWDALRQDDTLAEEEAGAIGLEGEGSSQPFLQQILLTQTKLLERLAGRTGSDPIAAALTGSSSSEPTSGSAKGITAREAYVKMMQQQTSITSAIRASAAAELGFDASDPPSSLMRTYVERKMVIGEHRFWLVQGNLHHLKKRACQTADGNAGVSSVHGTREDILALAEKWDRKQALRLIPVSEIDPSEAVDTEIFEAAGRAYTQVRLIQHEDKRKRNEFVGSFLGAEMDGVTGFVSAPRQRISVLMLLTAMICYKSVSSPALLSSLLGLWVHVLLFRRPGLALLSASFRDARKQPMNEVIKLSRETVCELQALTWLAPLWVTNLRVDYAPHVFCTYASPYGAGICRGDLPREVVKELWRHGEQRGYYTALEAPATATLRELGLETEAFFGSVEVPAPERLQPSRAAGSQPQLFDYVELFGRDANWAPVHANLGLRAHPGTRADGSPFDLHKAADFRELAQLAADGVIREWHFDMPSLSFSTWSRPRLRTKFQPSGFDSDEPRTGRHNRLARRVAFLCAIIATGGIRCRKLSRAFSLGCKILQDELRIDATAVLSSSESAALALRGYGLYLYEAGHPRYLLVYAITAVQDAYPAYRSQLTPAWQIDKKWQAAEPGECRPVISQPILQAAIALAVLWNWTDWAAVTLLGFLCMLHPTELIFLTRGDLVFPADALSSDRIGYVHSKNPKTARFARRQHCRFDDQVTLEFLEALFLKLPWSARLFRGSLHMYRKQWNAIMTRLGVPCSLAQRGATPGVLRGSGATFLYLETEDLPLVAWRGRWAKVKTVEFYLQEVAAQLLLQRLSQQSRRRIETLSRYARALLLFYAANVGDLRPSNAGLCCETQLRVPRLRETDKKSGGTIHVLMQHTLRSIKKARAPWRATARVELCMDWCDDWYIRDWSHEWMGSLDDWSGSECALIIQLCPKCQAWDNELLDVYLAPLGGAGLRLPELRLQEDEEVDWVFFMHVLSPAFASSGRLFHYSDVYRRALARRLRDYAFPEDVYNAFALDLDAEVAGPALGVSRDLPLPLPSSKGRPVVA</sequence>
<dbReference type="SMART" id="SM00173">
    <property type="entry name" value="RAS"/>
    <property type="match status" value="1"/>
</dbReference>
<dbReference type="SUPFAM" id="SSF56349">
    <property type="entry name" value="DNA breaking-rejoining enzymes"/>
    <property type="match status" value="1"/>
</dbReference>
<organism evidence="3 4">
    <name type="scientific">Symbiodinium microadriaticum</name>
    <name type="common">Dinoflagellate</name>
    <name type="synonym">Zooxanthella microadriatica</name>
    <dbReference type="NCBI Taxonomy" id="2951"/>
    <lineage>
        <taxon>Eukaryota</taxon>
        <taxon>Sar</taxon>
        <taxon>Alveolata</taxon>
        <taxon>Dinophyceae</taxon>
        <taxon>Suessiales</taxon>
        <taxon>Symbiodiniaceae</taxon>
        <taxon>Symbiodinium</taxon>
    </lineage>
</organism>
<dbReference type="SUPFAM" id="SSF52540">
    <property type="entry name" value="P-loop containing nucleoside triphosphate hydrolases"/>
    <property type="match status" value="1"/>
</dbReference>
<feature type="region of interest" description="Disordered" evidence="2">
    <location>
        <begin position="775"/>
        <end position="804"/>
    </location>
</feature>
<keyword evidence="4" id="KW-1185">Reference proteome</keyword>
<proteinExistence type="predicted"/>
<dbReference type="InterPro" id="IPR011010">
    <property type="entry name" value="DNA_brk_join_enz"/>
</dbReference>
<dbReference type="PANTHER" id="PTHR47979">
    <property type="entry name" value="DRAB11-RELATED"/>
    <property type="match status" value="1"/>
</dbReference>
<dbReference type="InterPro" id="IPR013762">
    <property type="entry name" value="Integrase-like_cat_sf"/>
</dbReference>
<feature type="region of interest" description="Disordered" evidence="2">
    <location>
        <begin position="740"/>
        <end position="759"/>
    </location>
</feature>
<reference evidence="3 4" key="1">
    <citation type="submission" date="2016-02" db="EMBL/GenBank/DDBJ databases">
        <title>Genome analysis of coral dinoflagellate symbionts highlights evolutionary adaptations to a symbiotic lifestyle.</title>
        <authorList>
            <person name="Aranda M."/>
            <person name="Li Y."/>
            <person name="Liew Y.J."/>
            <person name="Baumgarten S."/>
            <person name="Simakov O."/>
            <person name="Wilson M."/>
            <person name="Piel J."/>
            <person name="Ashoor H."/>
            <person name="Bougouffa S."/>
            <person name="Bajic V.B."/>
            <person name="Ryu T."/>
            <person name="Ravasi T."/>
            <person name="Bayer T."/>
            <person name="Micklem G."/>
            <person name="Kim H."/>
            <person name="Bhak J."/>
            <person name="Lajeunesse T.C."/>
            <person name="Voolstra C.R."/>
        </authorList>
    </citation>
    <scope>NUCLEOTIDE SEQUENCE [LARGE SCALE GENOMIC DNA]</scope>
    <source>
        <strain evidence="3 4">CCMP2467</strain>
    </source>
</reference>
<dbReference type="Pfam" id="PF00071">
    <property type="entry name" value="Ras"/>
    <property type="match status" value="1"/>
</dbReference>
<dbReference type="GO" id="GO:0005525">
    <property type="term" value="F:GTP binding"/>
    <property type="evidence" value="ECO:0007669"/>
    <property type="project" value="InterPro"/>
</dbReference>
<dbReference type="GO" id="GO:0003924">
    <property type="term" value="F:GTPase activity"/>
    <property type="evidence" value="ECO:0007669"/>
    <property type="project" value="InterPro"/>
</dbReference>